<name>A0ABR0FBF8_9PEZI</name>
<gene>
    <name evidence="3" type="ORF">QC761_603030</name>
</gene>
<dbReference type="RefSeq" id="XP_062729396.1">
    <property type="nucleotide sequence ID" value="XM_062880751.1"/>
</dbReference>
<comment type="caution">
    <text evidence="3">The sequence shown here is derived from an EMBL/GenBank/DDBJ whole genome shotgun (WGS) entry which is preliminary data.</text>
</comment>
<dbReference type="PANTHER" id="PTHR42791">
    <property type="entry name" value="GNAT FAMILY ACETYLTRANSFERASE"/>
    <property type="match status" value="1"/>
</dbReference>
<accession>A0ABR0FBF8</accession>
<dbReference type="SUPFAM" id="SSF55729">
    <property type="entry name" value="Acyl-CoA N-acyltransferases (Nat)"/>
    <property type="match status" value="1"/>
</dbReference>
<dbReference type="EMBL" id="JAFFGZ010000008">
    <property type="protein sequence ID" value="KAK4640420.1"/>
    <property type="molecule type" value="Genomic_DNA"/>
</dbReference>
<organism evidence="3 4">
    <name type="scientific">Podospora bellae-mahoneyi</name>
    <dbReference type="NCBI Taxonomy" id="2093777"/>
    <lineage>
        <taxon>Eukaryota</taxon>
        <taxon>Fungi</taxon>
        <taxon>Dikarya</taxon>
        <taxon>Ascomycota</taxon>
        <taxon>Pezizomycotina</taxon>
        <taxon>Sordariomycetes</taxon>
        <taxon>Sordariomycetidae</taxon>
        <taxon>Sordariales</taxon>
        <taxon>Podosporaceae</taxon>
        <taxon>Podospora</taxon>
    </lineage>
</organism>
<dbReference type="PROSITE" id="PS51186">
    <property type="entry name" value="GNAT"/>
    <property type="match status" value="1"/>
</dbReference>
<dbReference type="Gene3D" id="3.40.630.30">
    <property type="match status" value="1"/>
</dbReference>
<dbReference type="PANTHER" id="PTHR42791:SF1">
    <property type="entry name" value="N-ACETYLTRANSFERASE DOMAIN-CONTAINING PROTEIN"/>
    <property type="match status" value="1"/>
</dbReference>
<dbReference type="InterPro" id="IPR052523">
    <property type="entry name" value="Trichothecene_AcTrans"/>
</dbReference>
<evidence type="ECO:0000313" key="3">
    <source>
        <dbReference type="EMBL" id="KAK4640420.1"/>
    </source>
</evidence>
<evidence type="ECO:0000259" key="2">
    <source>
        <dbReference type="PROSITE" id="PS51186"/>
    </source>
</evidence>
<feature type="region of interest" description="Disordered" evidence="1">
    <location>
        <begin position="1"/>
        <end position="42"/>
    </location>
</feature>
<dbReference type="Proteomes" id="UP001322138">
    <property type="component" value="Unassembled WGS sequence"/>
</dbReference>
<feature type="domain" description="N-acetyltransferase" evidence="2">
    <location>
        <begin position="161"/>
        <end position="311"/>
    </location>
</feature>
<dbReference type="InterPro" id="IPR000182">
    <property type="entry name" value="GNAT_dom"/>
</dbReference>
<evidence type="ECO:0000313" key="4">
    <source>
        <dbReference type="Proteomes" id="UP001322138"/>
    </source>
</evidence>
<keyword evidence="4" id="KW-1185">Reference proteome</keyword>
<dbReference type="InterPro" id="IPR016181">
    <property type="entry name" value="Acyl_CoA_acyltransferase"/>
</dbReference>
<sequence length="327" mass="35706">MATSTTTTTTTKTTTATSNPSATTIPLSTSSTTTNSGGNGSSSGVKVLATLTKRSLLPAAWNTQVRTVQTHECREAALSLAHAFQADDYARYLVDIESNPAVESPLSNDDSATTSGGVTFTWAGFGGEAKGRQGKGAAEDKWNLHVDILTYTVASHCIGGGLVTTVGEDFDSVALWVPPNPPPSLDSYLTHFRSGLWRLHFQLCAEGRRRLFDEILPLLHDTKREVLGPEKENDAWYLVYLGTKPRSQGRGLGGRLLRDGMMRADREGRQMYLESSSAVNNEYYKKFGFEIKKEIYLKRGRWPVRLTIMVREPGATGKGRRVGNVVG</sequence>
<proteinExistence type="predicted"/>
<protein>
    <recommendedName>
        <fullName evidence="2">N-acetyltransferase domain-containing protein</fullName>
    </recommendedName>
</protein>
<reference evidence="3 4" key="1">
    <citation type="journal article" date="2023" name="bioRxiv">
        <title>High-quality genome assemblies of four members of thePodospora anserinaspecies complex.</title>
        <authorList>
            <person name="Ament-Velasquez S.L."/>
            <person name="Vogan A.A."/>
            <person name="Wallerman O."/>
            <person name="Hartmann F."/>
            <person name="Gautier V."/>
            <person name="Silar P."/>
            <person name="Giraud T."/>
            <person name="Johannesson H."/>
        </authorList>
    </citation>
    <scope>NUCLEOTIDE SEQUENCE [LARGE SCALE GENOMIC DNA]</scope>
    <source>
        <strain evidence="3 4">CBS 112042</strain>
    </source>
</reference>
<feature type="compositionally biased region" description="Low complexity" evidence="1">
    <location>
        <begin position="1"/>
        <end position="36"/>
    </location>
</feature>
<dbReference type="GeneID" id="87900233"/>
<evidence type="ECO:0000256" key="1">
    <source>
        <dbReference type="SAM" id="MobiDB-lite"/>
    </source>
</evidence>